<dbReference type="CDD" id="cd07575">
    <property type="entry name" value="Xc-1258_like"/>
    <property type="match status" value="1"/>
</dbReference>
<dbReference type="Pfam" id="PF00795">
    <property type="entry name" value="CN_hydrolase"/>
    <property type="match status" value="1"/>
</dbReference>
<gene>
    <name evidence="7" type="ORF">SAMN05216323_10596</name>
</gene>
<comment type="catalytic activity">
    <reaction evidence="4">
        <text>a monoamide of a dicarboxylate + H2O = a dicarboxylate + NH4(+)</text>
        <dbReference type="Rhea" id="RHEA:11716"/>
        <dbReference type="ChEBI" id="CHEBI:15377"/>
        <dbReference type="ChEBI" id="CHEBI:28938"/>
        <dbReference type="ChEBI" id="CHEBI:28965"/>
        <dbReference type="ChEBI" id="CHEBI:77450"/>
        <dbReference type="EC" id="3.5.1.3"/>
    </reaction>
</comment>
<keyword evidence="8" id="KW-1185">Reference proteome</keyword>
<reference evidence="7 8" key="1">
    <citation type="submission" date="2016-09" db="EMBL/GenBank/DDBJ databases">
        <authorList>
            <person name="Capua I."/>
            <person name="De Benedictis P."/>
            <person name="Joannis T."/>
            <person name="Lombin L.H."/>
            <person name="Cattoli G."/>
        </authorList>
    </citation>
    <scope>NUCLEOTIDE SEQUENCE [LARGE SCALE GENOMIC DNA]</scope>
    <source>
        <strain evidence="7 8">A7P-90m</strain>
    </source>
</reference>
<dbReference type="PANTHER" id="PTHR47799:SF1">
    <property type="entry name" value="OMEGA-AMIDASE YAFV"/>
    <property type="match status" value="1"/>
</dbReference>
<evidence type="ECO:0000313" key="7">
    <source>
        <dbReference type="EMBL" id="SDC88873.1"/>
    </source>
</evidence>
<dbReference type="GO" id="GO:0050152">
    <property type="term" value="F:omega-amidase activity"/>
    <property type="evidence" value="ECO:0007669"/>
    <property type="project" value="UniProtKB-EC"/>
</dbReference>
<dbReference type="InterPro" id="IPR001110">
    <property type="entry name" value="UPF0012_CS"/>
</dbReference>
<dbReference type="OrthoDB" id="9811121at2"/>
<dbReference type="EMBL" id="FMYP01000059">
    <property type="protein sequence ID" value="SDC88873.1"/>
    <property type="molecule type" value="Genomic_DNA"/>
</dbReference>
<evidence type="ECO:0000259" key="6">
    <source>
        <dbReference type="PROSITE" id="PS50263"/>
    </source>
</evidence>
<dbReference type="InterPro" id="IPR036526">
    <property type="entry name" value="C-N_Hydrolase_sf"/>
</dbReference>
<evidence type="ECO:0000313" key="8">
    <source>
        <dbReference type="Proteomes" id="UP000199452"/>
    </source>
</evidence>
<name>A0A1G6Q974_9BACT</name>
<dbReference type="InterPro" id="IPR052737">
    <property type="entry name" value="Omega-amidase_YafV"/>
</dbReference>
<evidence type="ECO:0000256" key="3">
    <source>
        <dbReference type="ARBA" id="ARBA00039118"/>
    </source>
</evidence>
<dbReference type="PANTHER" id="PTHR47799">
    <property type="entry name" value="OMEGA-AMIDASE YAFV"/>
    <property type="match status" value="1"/>
</dbReference>
<protein>
    <recommendedName>
        <fullName evidence="5">Omega-amidase YafV</fullName>
        <ecNumber evidence="3">3.5.1.3</ecNumber>
    </recommendedName>
</protein>
<dbReference type="RefSeq" id="WP_092439894.1">
    <property type="nucleotide sequence ID" value="NZ_FMYP01000059.1"/>
</dbReference>
<dbReference type="PROSITE" id="PS01227">
    <property type="entry name" value="UPF0012"/>
    <property type="match status" value="1"/>
</dbReference>
<sequence length="259" mass="29671">MKANLTVAALQIDLLWENAIGNKTKIGNLLEDLSPDVELVVLPEMFTSGFSQNSERLAEEMNGSTMEWLHKNADRYNLAIMGSMIVKEEGQFYNRMVFMEPGGIVQTYDKRHLFRMGDEHNYFSSGKERKVFDFRGWRILPQICYDLRFPVWSRNQNDYDLMVYVASWPESRRDVWSVLLQARAIENQAFVVGTNRIGEDGTGLTYSGDSVIIDPKGMIITSAKRGLEEIISAGLSLDELNAFRLKFPVWMDADDFSVR</sequence>
<dbReference type="PROSITE" id="PS50263">
    <property type="entry name" value="CN_HYDROLASE"/>
    <property type="match status" value="1"/>
</dbReference>
<evidence type="ECO:0000256" key="2">
    <source>
        <dbReference type="ARBA" id="ARBA00022801"/>
    </source>
</evidence>
<dbReference type="AlphaFoldDB" id="A0A1G6Q974"/>
<dbReference type="EC" id="3.5.1.3" evidence="3"/>
<dbReference type="Gene3D" id="3.60.110.10">
    <property type="entry name" value="Carbon-nitrogen hydrolase"/>
    <property type="match status" value="1"/>
</dbReference>
<keyword evidence="2 7" id="KW-0378">Hydrolase</keyword>
<proteinExistence type="inferred from homology"/>
<evidence type="ECO:0000256" key="1">
    <source>
        <dbReference type="ARBA" id="ARBA00010613"/>
    </source>
</evidence>
<dbReference type="STRING" id="1640674.SAMN05216323_10596"/>
<dbReference type="GO" id="GO:0106008">
    <property type="term" value="F:2-oxoglutaramate amidase activity"/>
    <property type="evidence" value="ECO:0007669"/>
    <property type="project" value="TreeGrafter"/>
</dbReference>
<feature type="domain" description="CN hydrolase" evidence="6">
    <location>
        <begin position="5"/>
        <end position="237"/>
    </location>
</feature>
<dbReference type="NCBIfam" id="NF007757">
    <property type="entry name" value="PRK10438.1"/>
    <property type="match status" value="1"/>
</dbReference>
<evidence type="ECO:0000256" key="4">
    <source>
        <dbReference type="ARBA" id="ARBA00052904"/>
    </source>
</evidence>
<dbReference type="SUPFAM" id="SSF56317">
    <property type="entry name" value="Carbon-nitrogen hydrolase"/>
    <property type="match status" value="1"/>
</dbReference>
<comment type="similarity">
    <text evidence="1">Belongs to the carbon-nitrogen hydrolase superfamily. NIT1/NIT2 family.</text>
</comment>
<accession>A0A1G6Q974</accession>
<dbReference type="FunFam" id="3.60.110.10:FF:000004">
    <property type="entry name" value="Carbon-nitrogen hydrolase"/>
    <property type="match status" value="1"/>
</dbReference>
<organism evidence="7 8">
    <name type="scientific">Williamwhitmania taraxaci</name>
    <dbReference type="NCBI Taxonomy" id="1640674"/>
    <lineage>
        <taxon>Bacteria</taxon>
        <taxon>Pseudomonadati</taxon>
        <taxon>Bacteroidota</taxon>
        <taxon>Bacteroidia</taxon>
        <taxon>Bacteroidales</taxon>
        <taxon>Williamwhitmaniaceae</taxon>
        <taxon>Williamwhitmania</taxon>
    </lineage>
</organism>
<evidence type="ECO:0000256" key="5">
    <source>
        <dbReference type="ARBA" id="ARBA00072139"/>
    </source>
</evidence>
<dbReference type="InterPro" id="IPR003010">
    <property type="entry name" value="C-N_Hydrolase"/>
</dbReference>
<dbReference type="Proteomes" id="UP000199452">
    <property type="component" value="Unassembled WGS sequence"/>
</dbReference>